<dbReference type="AlphaFoldDB" id="A0A165DEM8"/>
<evidence type="ECO:0000313" key="2">
    <source>
        <dbReference type="Proteomes" id="UP000077266"/>
    </source>
</evidence>
<keyword evidence="2" id="KW-1185">Reference proteome</keyword>
<dbReference type="EMBL" id="KV426228">
    <property type="protein sequence ID" value="KZV84371.1"/>
    <property type="molecule type" value="Genomic_DNA"/>
</dbReference>
<organism evidence="1 2">
    <name type="scientific">Exidia glandulosa HHB12029</name>
    <dbReference type="NCBI Taxonomy" id="1314781"/>
    <lineage>
        <taxon>Eukaryota</taxon>
        <taxon>Fungi</taxon>
        <taxon>Dikarya</taxon>
        <taxon>Basidiomycota</taxon>
        <taxon>Agaricomycotina</taxon>
        <taxon>Agaricomycetes</taxon>
        <taxon>Auriculariales</taxon>
        <taxon>Exidiaceae</taxon>
        <taxon>Exidia</taxon>
    </lineage>
</organism>
<sequence length="154" mass="17676">MPFPFFLFLFVSFSFFFPFSSFVHSYVGEFDLLLLASLVPRCRRRVPSPTHPPPRLRVLYLTQLIRRGSGSSIVAHLLSRCRFRAALPYLVADVHDMFHLLHHPAADRLSVFCLERHVGILSGTRHYGAMSRVYIERSTPSSILVNALECQQSR</sequence>
<name>A0A165DEM8_EXIGL</name>
<evidence type="ECO:0000313" key="1">
    <source>
        <dbReference type="EMBL" id="KZV84371.1"/>
    </source>
</evidence>
<protein>
    <submittedName>
        <fullName evidence="1">Uncharacterized protein</fullName>
    </submittedName>
</protein>
<accession>A0A165DEM8</accession>
<reference evidence="1 2" key="1">
    <citation type="journal article" date="2016" name="Mol. Biol. Evol.">
        <title>Comparative Genomics of Early-Diverging Mushroom-Forming Fungi Provides Insights into the Origins of Lignocellulose Decay Capabilities.</title>
        <authorList>
            <person name="Nagy L.G."/>
            <person name="Riley R."/>
            <person name="Tritt A."/>
            <person name="Adam C."/>
            <person name="Daum C."/>
            <person name="Floudas D."/>
            <person name="Sun H."/>
            <person name="Yadav J.S."/>
            <person name="Pangilinan J."/>
            <person name="Larsson K.H."/>
            <person name="Matsuura K."/>
            <person name="Barry K."/>
            <person name="Labutti K."/>
            <person name="Kuo R."/>
            <person name="Ohm R.A."/>
            <person name="Bhattacharya S.S."/>
            <person name="Shirouzu T."/>
            <person name="Yoshinaga Y."/>
            <person name="Martin F.M."/>
            <person name="Grigoriev I.V."/>
            <person name="Hibbett D.S."/>
        </authorList>
    </citation>
    <scope>NUCLEOTIDE SEQUENCE [LARGE SCALE GENOMIC DNA]</scope>
    <source>
        <strain evidence="1 2">HHB12029</strain>
    </source>
</reference>
<gene>
    <name evidence="1" type="ORF">EXIGLDRAFT_291171</name>
</gene>
<proteinExistence type="predicted"/>
<dbReference type="Proteomes" id="UP000077266">
    <property type="component" value="Unassembled WGS sequence"/>
</dbReference>
<dbReference type="InParanoid" id="A0A165DEM8"/>